<gene>
    <name evidence="5" type="ORF">SAMN04488564_11219</name>
</gene>
<feature type="domain" description="LysM" evidence="4">
    <location>
        <begin position="146"/>
        <end position="194"/>
    </location>
</feature>
<dbReference type="GO" id="GO:0016787">
    <property type="term" value="F:hydrolase activity"/>
    <property type="evidence" value="ECO:0007669"/>
    <property type="project" value="UniProtKB-KW"/>
</dbReference>
<keyword evidence="3" id="KW-0732">Signal</keyword>
<dbReference type="STRING" id="84724.SAMN04488564_11219"/>
<feature type="chain" id="PRO_5011665190" evidence="3">
    <location>
        <begin position="32"/>
        <end position="195"/>
    </location>
</feature>
<evidence type="ECO:0000256" key="3">
    <source>
        <dbReference type="SAM" id="SignalP"/>
    </source>
</evidence>
<comment type="similarity">
    <text evidence="1">Belongs to the transglycosylase family. Rpf subfamily.</text>
</comment>
<evidence type="ECO:0000313" key="5">
    <source>
        <dbReference type="EMBL" id="SFR27908.1"/>
    </source>
</evidence>
<dbReference type="InterPro" id="IPR018392">
    <property type="entry name" value="LysM"/>
</dbReference>
<dbReference type="PROSITE" id="PS51782">
    <property type="entry name" value="LYSM"/>
    <property type="match status" value="1"/>
</dbReference>
<name>A0A1I6FDB6_9PSEU</name>
<dbReference type="Gene3D" id="3.10.350.10">
    <property type="entry name" value="LysM domain"/>
    <property type="match status" value="1"/>
</dbReference>
<dbReference type="InterPro" id="IPR023346">
    <property type="entry name" value="Lysozyme-like_dom_sf"/>
</dbReference>
<dbReference type="RefSeq" id="WP_093603470.1">
    <property type="nucleotide sequence ID" value="NZ_FOYL01000012.1"/>
</dbReference>
<evidence type="ECO:0000256" key="1">
    <source>
        <dbReference type="ARBA" id="ARBA00010830"/>
    </source>
</evidence>
<dbReference type="AlphaFoldDB" id="A0A1I6FDB6"/>
<protein>
    <submittedName>
        <fullName evidence="5">LysM domain-containing protein</fullName>
    </submittedName>
</protein>
<keyword evidence="6" id="KW-1185">Reference proteome</keyword>
<dbReference type="Proteomes" id="UP000198583">
    <property type="component" value="Unassembled WGS sequence"/>
</dbReference>
<proteinExistence type="inferred from homology"/>
<dbReference type="SMART" id="SM00257">
    <property type="entry name" value="LysM"/>
    <property type="match status" value="1"/>
</dbReference>
<feature type="signal peptide" evidence="3">
    <location>
        <begin position="1"/>
        <end position="31"/>
    </location>
</feature>
<evidence type="ECO:0000259" key="4">
    <source>
        <dbReference type="PROSITE" id="PS51782"/>
    </source>
</evidence>
<dbReference type="SUPFAM" id="SSF54106">
    <property type="entry name" value="LysM domain"/>
    <property type="match status" value="1"/>
</dbReference>
<sequence length="195" mass="20142">MRHLSVTTARVLLLSASTAALIAAGSTIASAAPSVDWDRIAQCESGNNWSTNTGNGYSGGLQFSPSTWKANGGAGSAHQASREEQIRVAERVLASQGIGAWGACGRRGGSSPQPVRQRHVPVGSKAVARSVPVVPVAAPSASNPDGDYTIKPGDTLSSIATELRVDGGWQALVAKNSQFLTNPDLIRVGDRIATK</sequence>
<evidence type="ECO:0000256" key="2">
    <source>
        <dbReference type="ARBA" id="ARBA00022801"/>
    </source>
</evidence>
<dbReference type="OrthoDB" id="1404170at2"/>
<dbReference type="InterPro" id="IPR010618">
    <property type="entry name" value="RPF"/>
</dbReference>
<dbReference type="SUPFAM" id="SSF53955">
    <property type="entry name" value="Lysozyme-like"/>
    <property type="match status" value="1"/>
</dbReference>
<dbReference type="Pfam" id="PF06737">
    <property type="entry name" value="Transglycosylas"/>
    <property type="match status" value="1"/>
</dbReference>
<evidence type="ECO:0000313" key="6">
    <source>
        <dbReference type="Proteomes" id="UP000198583"/>
    </source>
</evidence>
<dbReference type="CDD" id="cd00118">
    <property type="entry name" value="LysM"/>
    <property type="match status" value="1"/>
</dbReference>
<keyword evidence="2" id="KW-0378">Hydrolase</keyword>
<dbReference type="Pfam" id="PF01476">
    <property type="entry name" value="LysM"/>
    <property type="match status" value="1"/>
</dbReference>
<reference evidence="6" key="1">
    <citation type="submission" date="2016-10" db="EMBL/GenBank/DDBJ databases">
        <authorList>
            <person name="Varghese N."/>
            <person name="Submissions S."/>
        </authorList>
    </citation>
    <scope>NUCLEOTIDE SEQUENCE [LARGE SCALE GENOMIC DNA]</scope>
    <source>
        <strain evidence="6">DSM 44232</strain>
    </source>
</reference>
<dbReference type="EMBL" id="FOYL01000012">
    <property type="protein sequence ID" value="SFR27908.1"/>
    <property type="molecule type" value="Genomic_DNA"/>
</dbReference>
<dbReference type="Gene3D" id="1.10.530.10">
    <property type="match status" value="1"/>
</dbReference>
<organism evidence="5 6">
    <name type="scientific">Lentzea waywayandensis</name>
    <dbReference type="NCBI Taxonomy" id="84724"/>
    <lineage>
        <taxon>Bacteria</taxon>
        <taxon>Bacillati</taxon>
        <taxon>Actinomycetota</taxon>
        <taxon>Actinomycetes</taxon>
        <taxon>Pseudonocardiales</taxon>
        <taxon>Pseudonocardiaceae</taxon>
        <taxon>Lentzea</taxon>
    </lineage>
</organism>
<dbReference type="CDD" id="cd13925">
    <property type="entry name" value="RPF"/>
    <property type="match status" value="1"/>
</dbReference>
<accession>A0A1I6FDB6</accession>
<dbReference type="InterPro" id="IPR036779">
    <property type="entry name" value="LysM_dom_sf"/>
</dbReference>